<reference evidence="8" key="1">
    <citation type="submission" date="2021-03" db="EMBL/GenBank/DDBJ databases">
        <title>Proteiniclasticum marinus sp. nov., isolated from tidal flat sediment.</title>
        <authorList>
            <person name="Namirimu T."/>
            <person name="Yang J.-A."/>
            <person name="Yang S.-H."/>
            <person name="Kim Y.-J."/>
            <person name="Kwon K.K."/>
        </authorList>
    </citation>
    <scope>NUCLEOTIDE SEQUENCE</scope>
    <source>
        <strain evidence="8">SCR006</strain>
    </source>
</reference>
<comment type="caution">
    <text evidence="8">The sequence shown here is derived from an EMBL/GenBank/DDBJ whole genome shotgun (WGS) entry which is preliminary data.</text>
</comment>
<feature type="binding site" evidence="4">
    <location>
        <position position="302"/>
    </location>
    <ligand>
        <name>FAD</name>
        <dbReference type="ChEBI" id="CHEBI:57692"/>
    </ligand>
</feature>
<gene>
    <name evidence="8" type="ORF">J3A84_13590</name>
</gene>
<dbReference type="SUPFAM" id="SSF51905">
    <property type="entry name" value="FAD/NAD(P)-binding domain"/>
    <property type="match status" value="1"/>
</dbReference>
<dbReference type="PANTHER" id="PTHR43014">
    <property type="entry name" value="MERCURIC REDUCTASE"/>
    <property type="match status" value="1"/>
</dbReference>
<evidence type="ECO:0000256" key="2">
    <source>
        <dbReference type="ARBA" id="ARBA00022630"/>
    </source>
</evidence>
<feature type="binding site" evidence="4">
    <location>
        <position position="261"/>
    </location>
    <ligand>
        <name>NAD(+)</name>
        <dbReference type="ChEBI" id="CHEBI:57540"/>
    </ligand>
</feature>
<dbReference type="Gene3D" id="3.50.50.60">
    <property type="entry name" value="FAD/NAD(P)-binding domain"/>
    <property type="match status" value="2"/>
</dbReference>
<comment type="cofactor">
    <cofactor evidence="4">
        <name>FAD</name>
        <dbReference type="ChEBI" id="CHEBI:57692"/>
    </cofactor>
    <text evidence="4">Binds 1 FAD per subunit.</text>
</comment>
<dbReference type="EMBL" id="JAFNJU010000011">
    <property type="protein sequence ID" value="MBO1266065.1"/>
    <property type="molecule type" value="Genomic_DNA"/>
</dbReference>
<dbReference type="InterPro" id="IPR023753">
    <property type="entry name" value="FAD/NAD-binding_dom"/>
</dbReference>
<dbReference type="InterPro" id="IPR016156">
    <property type="entry name" value="FAD/NAD-linked_Rdtase_dimer_sf"/>
</dbReference>
<dbReference type="InterPro" id="IPR001100">
    <property type="entry name" value="Pyr_nuc-diS_OxRdtase"/>
</dbReference>
<keyword evidence="2" id="KW-0285">Flavoprotein</keyword>
<dbReference type="InterPro" id="IPR036188">
    <property type="entry name" value="FAD/NAD-bd_sf"/>
</dbReference>
<accession>A0A939HCZ3</accession>
<dbReference type="PRINTS" id="PR00368">
    <property type="entry name" value="FADPNR"/>
</dbReference>
<evidence type="ECO:0000256" key="4">
    <source>
        <dbReference type="PIRSR" id="PIRSR000350-3"/>
    </source>
</evidence>
<evidence type="ECO:0000256" key="1">
    <source>
        <dbReference type="ARBA" id="ARBA00007532"/>
    </source>
</evidence>
<feature type="domain" description="FAD/NAD(P)-binding" evidence="7">
    <location>
        <begin position="4"/>
        <end position="318"/>
    </location>
</feature>
<dbReference type="GO" id="GO:0000166">
    <property type="term" value="F:nucleotide binding"/>
    <property type="evidence" value="ECO:0007669"/>
    <property type="project" value="UniProtKB-KW"/>
</dbReference>
<evidence type="ECO:0000256" key="5">
    <source>
        <dbReference type="PIRSR" id="PIRSR000350-4"/>
    </source>
</evidence>
<dbReference type="Proteomes" id="UP000664218">
    <property type="component" value="Unassembled WGS sequence"/>
</dbReference>
<sequence length="449" mass="49888">MFKYDLVVIGSGVGGSSAAYQCREEGMTVAVIDKKPFGGTCALRGCDPKKVLAGVAALMDQNRRMKGLGITEGSRIDWEELMAFKRTFTDKVPQSRVDAFENAGIDTYHGKATFLSKNEVLVNGRKLTFDRLLIATGAKPAPLYFTGEEHLSTSEDFLELPHLPKKLVFVGGGFISFECAHIAAQAGSEVHILQGNDQALEHFDQELVKFLVKRSEELGIRVHFNAAPFLIEKKEDHYEVYADQDGENIIFTCDQVFHGAGRIPDIEDLDLEKGRVEFTRDGIAVNEYLQSISNHRVYAAGDVSATKGYPLTPVAAKESMVAAENIYLGDGRKVKYGLMPSVVFTEPKLAIIGLTEESAVKKGYDVSVHRMETKNWYTYRRTNEPYAMVKTVVNKKTGKLLGVHILGGNADDMINYFALIMNFDLPYDEVREMIFAYPTSASDLSYLLK</sequence>
<dbReference type="AlphaFoldDB" id="A0A939HCZ3"/>
<organism evidence="8 9">
    <name type="scientific">Proteiniclasticum aestuarii</name>
    <dbReference type="NCBI Taxonomy" id="2817862"/>
    <lineage>
        <taxon>Bacteria</taxon>
        <taxon>Bacillati</taxon>
        <taxon>Bacillota</taxon>
        <taxon>Clostridia</taxon>
        <taxon>Eubacteriales</taxon>
        <taxon>Clostridiaceae</taxon>
        <taxon>Proteiniclasticum</taxon>
    </lineage>
</organism>
<dbReference type="RefSeq" id="WP_207600587.1">
    <property type="nucleotide sequence ID" value="NZ_JAFNJU010000011.1"/>
</dbReference>
<dbReference type="SUPFAM" id="SSF55424">
    <property type="entry name" value="FAD/NAD-linked reductases, dimerisation (C-terminal) domain"/>
    <property type="match status" value="1"/>
</dbReference>
<keyword evidence="4" id="KW-0547">Nucleotide-binding</keyword>
<dbReference type="InterPro" id="IPR004099">
    <property type="entry name" value="Pyr_nucl-diS_OxRdtase_dimer"/>
</dbReference>
<evidence type="ECO:0000259" key="7">
    <source>
        <dbReference type="Pfam" id="PF07992"/>
    </source>
</evidence>
<dbReference type="GO" id="GO:0016491">
    <property type="term" value="F:oxidoreductase activity"/>
    <property type="evidence" value="ECO:0007669"/>
    <property type="project" value="InterPro"/>
</dbReference>
<keyword evidence="3 4" id="KW-0274">FAD</keyword>
<evidence type="ECO:0000313" key="9">
    <source>
        <dbReference type="Proteomes" id="UP000664218"/>
    </source>
</evidence>
<dbReference type="PIRSF" id="PIRSF000350">
    <property type="entry name" value="Mercury_reductase_MerA"/>
    <property type="match status" value="1"/>
</dbReference>
<evidence type="ECO:0000259" key="6">
    <source>
        <dbReference type="Pfam" id="PF02852"/>
    </source>
</evidence>
<feature type="binding site" evidence="4">
    <location>
        <position position="50"/>
    </location>
    <ligand>
        <name>FAD</name>
        <dbReference type="ChEBI" id="CHEBI:57692"/>
    </ligand>
</feature>
<dbReference type="PANTHER" id="PTHR43014:SF5">
    <property type="entry name" value="GLUTATHIONE REDUCTASE (NADPH)"/>
    <property type="match status" value="1"/>
</dbReference>
<keyword evidence="4" id="KW-0520">NAD</keyword>
<evidence type="ECO:0000313" key="8">
    <source>
        <dbReference type="EMBL" id="MBO1266065.1"/>
    </source>
</evidence>
<evidence type="ECO:0000256" key="3">
    <source>
        <dbReference type="ARBA" id="ARBA00022827"/>
    </source>
</evidence>
<feature type="disulfide bond" description="Redox-active" evidence="5">
    <location>
        <begin position="41"/>
        <end position="46"/>
    </location>
</feature>
<comment type="similarity">
    <text evidence="1">Belongs to the class-I pyridine nucleotide-disulfide oxidoreductase family.</text>
</comment>
<keyword evidence="9" id="KW-1185">Reference proteome</keyword>
<dbReference type="Pfam" id="PF02852">
    <property type="entry name" value="Pyr_redox_dim"/>
    <property type="match status" value="1"/>
</dbReference>
<protein>
    <submittedName>
        <fullName evidence="8">NAD(P)/FAD-dependent oxidoreductase</fullName>
    </submittedName>
</protein>
<feature type="domain" description="Pyridine nucleotide-disulphide oxidoreductase dimerisation" evidence="6">
    <location>
        <begin position="339"/>
        <end position="442"/>
    </location>
</feature>
<feature type="binding site" evidence="4">
    <location>
        <begin position="171"/>
        <end position="178"/>
    </location>
    <ligand>
        <name>NAD(+)</name>
        <dbReference type="ChEBI" id="CHEBI:57540"/>
    </ligand>
</feature>
<dbReference type="Gene3D" id="3.30.390.30">
    <property type="match status" value="1"/>
</dbReference>
<dbReference type="Pfam" id="PF07992">
    <property type="entry name" value="Pyr_redox_2"/>
    <property type="match status" value="1"/>
</dbReference>
<proteinExistence type="inferred from homology"/>
<dbReference type="PRINTS" id="PR00411">
    <property type="entry name" value="PNDRDTASEI"/>
</dbReference>
<name>A0A939HCZ3_9CLOT</name>